<dbReference type="NCBIfam" id="TIGR00293">
    <property type="entry name" value="prefoldin subunit alpha"/>
    <property type="match status" value="1"/>
</dbReference>
<gene>
    <name evidence="3" type="ORF">KUTeg_015306</name>
</gene>
<dbReference type="EMBL" id="JARBDR010000793">
    <property type="protein sequence ID" value="KAJ8307222.1"/>
    <property type="molecule type" value="Genomic_DNA"/>
</dbReference>
<protein>
    <recommendedName>
        <fullName evidence="5">Prefoldin subunit 5</fullName>
    </recommendedName>
</protein>
<sequence>MVLVNGYGITMAGKQAIELSQLPIQQLQQLSQQLDQEIEMFTQSLNQLKIAQTKFLESQESLVKVSPDNLSKEILMYVPGQLSDVQNVLVDIGTGYFVEMEVEKGKDYFKRKIDFLSKQMDKIQPIAQEKYKMKQVVIDMLQLKLQQLQQSQQGGGASTSAAVKS</sequence>
<dbReference type="InterPro" id="IPR009053">
    <property type="entry name" value="Prefoldin"/>
</dbReference>
<dbReference type="Pfam" id="PF02996">
    <property type="entry name" value="Prefoldin"/>
    <property type="match status" value="1"/>
</dbReference>
<evidence type="ECO:0000256" key="1">
    <source>
        <dbReference type="ARBA" id="ARBA00010048"/>
    </source>
</evidence>
<evidence type="ECO:0008006" key="5">
    <source>
        <dbReference type="Google" id="ProtNLM"/>
    </source>
</evidence>
<dbReference type="Gene3D" id="1.10.287.370">
    <property type="match status" value="1"/>
</dbReference>
<organism evidence="3 4">
    <name type="scientific">Tegillarca granosa</name>
    <name type="common">Malaysian cockle</name>
    <name type="synonym">Anadara granosa</name>
    <dbReference type="NCBI Taxonomy" id="220873"/>
    <lineage>
        <taxon>Eukaryota</taxon>
        <taxon>Metazoa</taxon>
        <taxon>Spiralia</taxon>
        <taxon>Lophotrochozoa</taxon>
        <taxon>Mollusca</taxon>
        <taxon>Bivalvia</taxon>
        <taxon>Autobranchia</taxon>
        <taxon>Pteriomorphia</taxon>
        <taxon>Arcoida</taxon>
        <taxon>Arcoidea</taxon>
        <taxon>Arcidae</taxon>
        <taxon>Tegillarca</taxon>
    </lineage>
</organism>
<dbReference type="CDD" id="cd23157">
    <property type="entry name" value="Prefoldin_5"/>
    <property type="match status" value="1"/>
</dbReference>
<proteinExistence type="inferred from homology"/>
<name>A0ABQ9EPQ9_TEGGR</name>
<accession>A0ABQ9EPQ9</accession>
<dbReference type="InterPro" id="IPR004127">
    <property type="entry name" value="Prefoldin_subunit_alpha"/>
</dbReference>
<reference evidence="3 4" key="1">
    <citation type="submission" date="2022-12" db="EMBL/GenBank/DDBJ databases">
        <title>Chromosome-level genome of Tegillarca granosa.</title>
        <authorList>
            <person name="Kim J."/>
        </authorList>
    </citation>
    <scope>NUCLEOTIDE SEQUENCE [LARGE SCALE GENOMIC DNA]</scope>
    <source>
        <strain evidence="3">Teg-2019</strain>
        <tissue evidence="3">Adductor muscle</tissue>
    </source>
</reference>
<dbReference type="PANTHER" id="PTHR12674:SF2">
    <property type="entry name" value="PREFOLDIN SUBUNIT 5"/>
    <property type="match status" value="1"/>
</dbReference>
<dbReference type="Proteomes" id="UP001217089">
    <property type="component" value="Unassembled WGS sequence"/>
</dbReference>
<dbReference type="SUPFAM" id="SSF46579">
    <property type="entry name" value="Prefoldin"/>
    <property type="match status" value="1"/>
</dbReference>
<evidence type="ECO:0000313" key="4">
    <source>
        <dbReference type="Proteomes" id="UP001217089"/>
    </source>
</evidence>
<keyword evidence="4" id="KW-1185">Reference proteome</keyword>
<keyword evidence="2" id="KW-0175">Coiled coil</keyword>
<dbReference type="PANTHER" id="PTHR12674">
    <property type="entry name" value="PREFOLDIN SUBUNIT 5"/>
    <property type="match status" value="1"/>
</dbReference>
<feature type="coiled-coil region" evidence="2">
    <location>
        <begin position="24"/>
        <end position="51"/>
    </location>
</feature>
<dbReference type="InterPro" id="IPR011599">
    <property type="entry name" value="PFD_alpha_archaea"/>
</dbReference>
<comment type="caution">
    <text evidence="3">The sequence shown here is derived from an EMBL/GenBank/DDBJ whole genome shotgun (WGS) entry which is preliminary data.</text>
</comment>
<evidence type="ECO:0000313" key="3">
    <source>
        <dbReference type="EMBL" id="KAJ8307222.1"/>
    </source>
</evidence>
<comment type="similarity">
    <text evidence="1">Belongs to the prefoldin subunit alpha family.</text>
</comment>
<evidence type="ECO:0000256" key="2">
    <source>
        <dbReference type="SAM" id="Coils"/>
    </source>
</evidence>